<accession>A0A0M4EP30</accession>
<feature type="transmembrane region" description="Helical" evidence="1">
    <location>
        <begin position="168"/>
        <end position="187"/>
    </location>
</feature>
<dbReference type="AlphaFoldDB" id="A0A0M4EP30"/>
<evidence type="ECO:0000259" key="2">
    <source>
        <dbReference type="PROSITE" id="PS50202"/>
    </source>
</evidence>
<dbReference type="Proteomes" id="UP000494163">
    <property type="component" value="Chromosome 2L"/>
</dbReference>
<gene>
    <name evidence="3" type="ORF">Dbus_chr2Lg355</name>
</gene>
<dbReference type="InterPro" id="IPR013783">
    <property type="entry name" value="Ig-like_fold"/>
</dbReference>
<sequence>MARCNLLIVTPTHIKFQAPFPQPQKRLFSLLNLSNRPISYGIENSNESIYQLLPESGEVAAFDTAEVVLVMQPAASGLAACCLTVRHRVLSATNEASGGTWESVRVHITLENVLEDKEQWLRMRDYNLKTKRGLETLQQQYMPQYAACHMLQLRQCSVKCNCQYSKRYLWLLLIFLLVSGTLCMIWSCCEDFEQLPVQVY</sequence>
<reference evidence="3 4" key="1">
    <citation type="submission" date="2015-08" db="EMBL/GenBank/DDBJ databases">
        <title>Ancestral chromatin configuration constrains chromatin evolution on differentiating sex chromosomes in Drosophila.</title>
        <authorList>
            <person name="Zhou Q."/>
            <person name="Bachtrog D."/>
        </authorList>
    </citation>
    <scope>NUCLEOTIDE SEQUENCE [LARGE SCALE GENOMIC DNA]</scope>
    <source>
        <tissue evidence="3">Whole larvae</tissue>
    </source>
</reference>
<evidence type="ECO:0000313" key="3">
    <source>
        <dbReference type="EMBL" id="ALC38270.1"/>
    </source>
</evidence>
<keyword evidence="1" id="KW-0812">Transmembrane</keyword>
<evidence type="ECO:0000256" key="1">
    <source>
        <dbReference type="SAM" id="Phobius"/>
    </source>
</evidence>
<name>A0A0M4EP30_DROBS</name>
<keyword evidence="1" id="KW-0472">Membrane</keyword>
<protein>
    <submittedName>
        <fullName evidence="3">CG42658</fullName>
    </submittedName>
</protein>
<dbReference type="Gene3D" id="2.60.40.10">
    <property type="entry name" value="Immunoglobulins"/>
    <property type="match status" value="1"/>
</dbReference>
<dbReference type="SUPFAM" id="SSF49354">
    <property type="entry name" value="PapD-like"/>
    <property type="match status" value="1"/>
</dbReference>
<dbReference type="OrthoDB" id="7861108at2759"/>
<organism evidence="3 4">
    <name type="scientific">Drosophila busckii</name>
    <name type="common">Fruit fly</name>
    <dbReference type="NCBI Taxonomy" id="30019"/>
    <lineage>
        <taxon>Eukaryota</taxon>
        <taxon>Metazoa</taxon>
        <taxon>Ecdysozoa</taxon>
        <taxon>Arthropoda</taxon>
        <taxon>Hexapoda</taxon>
        <taxon>Insecta</taxon>
        <taxon>Pterygota</taxon>
        <taxon>Neoptera</taxon>
        <taxon>Endopterygota</taxon>
        <taxon>Diptera</taxon>
        <taxon>Brachycera</taxon>
        <taxon>Muscomorpha</taxon>
        <taxon>Ephydroidea</taxon>
        <taxon>Drosophilidae</taxon>
        <taxon>Drosophila</taxon>
    </lineage>
</organism>
<feature type="domain" description="MSP" evidence="2">
    <location>
        <begin position="6"/>
        <end position="138"/>
    </location>
</feature>
<keyword evidence="4" id="KW-1185">Reference proteome</keyword>
<dbReference type="PROSITE" id="PS50202">
    <property type="entry name" value="MSP"/>
    <property type="match status" value="1"/>
</dbReference>
<dbReference type="OMA" id="FPHIQKR"/>
<dbReference type="InterPro" id="IPR000535">
    <property type="entry name" value="MSP_dom"/>
</dbReference>
<keyword evidence="1" id="KW-1133">Transmembrane helix</keyword>
<dbReference type="InterPro" id="IPR008962">
    <property type="entry name" value="PapD-like_sf"/>
</dbReference>
<dbReference type="EMBL" id="CP012523">
    <property type="protein sequence ID" value="ALC38270.1"/>
    <property type="molecule type" value="Genomic_DNA"/>
</dbReference>
<evidence type="ECO:0000313" key="4">
    <source>
        <dbReference type="Proteomes" id="UP000494163"/>
    </source>
</evidence>
<proteinExistence type="predicted"/>